<dbReference type="Gene3D" id="1.20.1740.10">
    <property type="entry name" value="Amino acid/polyamine transporter I"/>
    <property type="match status" value="1"/>
</dbReference>
<evidence type="ECO:0000313" key="7">
    <source>
        <dbReference type="EMBL" id="MBR0597900.1"/>
    </source>
</evidence>
<comment type="subcellular location">
    <subcellularLocation>
        <location evidence="1">Cell membrane</location>
        <topology evidence="1">Multi-pass membrane protein</topology>
    </subcellularLocation>
</comment>
<keyword evidence="8" id="KW-1185">Reference proteome</keyword>
<feature type="transmembrane region" description="Helical" evidence="6">
    <location>
        <begin position="12"/>
        <end position="33"/>
    </location>
</feature>
<dbReference type="AlphaFoldDB" id="A0A8J7W274"/>
<feature type="transmembrane region" description="Helical" evidence="6">
    <location>
        <begin position="124"/>
        <end position="143"/>
    </location>
</feature>
<dbReference type="GO" id="GO:0005886">
    <property type="term" value="C:plasma membrane"/>
    <property type="evidence" value="ECO:0007669"/>
    <property type="project" value="UniProtKB-SubCell"/>
</dbReference>
<keyword evidence="4 6" id="KW-1133">Transmembrane helix</keyword>
<evidence type="ECO:0000256" key="1">
    <source>
        <dbReference type="ARBA" id="ARBA00004651"/>
    </source>
</evidence>
<dbReference type="InterPro" id="IPR050367">
    <property type="entry name" value="APC_superfamily"/>
</dbReference>
<feature type="transmembrane region" description="Helical" evidence="6">
    <location>
        <begin position="355"/>
        <end position="381"/>
    </location>
</feature>
<evidence type="ECO:0000256" key="2">
    <source>
        <dbReference type="ARBA" id="ARBA00022475"/>
    </source>
</evidence>
<evidence type="ECO:0000256" key="4">
    <source>
        <dbReference type="ARBA" id="ARBA00022989"/>
    </source>
</evidence>
<comment type="caution">
    <text evidence="7">The sequence shown here is derived from an EMBL/GenBank/DDBJ whole genome shotgun (WGS) entry which is preliminary data.</text>
</comment>
<reference evidence="7" key="2">
    <citation type="submission" date="2021-04" db="EMBL/GenBank/DDBJ databases">
        <authorList>
            <person name="Liu J."/>
        </authorList>
    </citation>
    <scope>NUCLEOTIDE SEQUENCE</scope>
    <source>
        <strain evidence="7">BAD-6</strain>
    </source>
</reference>
<feature type="transmembrane region" description="Helical" evidence="6">
    <location>
        <begin position="228"/>
        <end position="254"/>
    </location>
</feature>
<dbReference type="GO" id="GO:0022857">
    <property type="term" value="F:transmembrane transporter activity"/>
    <property type="evidence" value="ECO:0007669"/>
    <property type="project" value="InterPro"/>
</dbReference>
<dbReference type="PANTHER" id="PTHR42770:SF12">
    <property type="entry name" value="AMINO ACID TRANSPORTER"/>
    <property type="match status" value="1"/>
</dbReference>
<name>A0A8J7W274_9FIRM</name>
<dbReference type="Proteomes" id="UP000675664">
    <property type="component" value="Unassembled WGS sequence"/>
</dbReference>
<gene>
    <name evidence="7" type="ORF">KCX82_08455</name>
</gene>
<protein>
    <submittedName>
        <fullName evidence="7">APC family permease</fullName>
    </submittedName>
</protein>
<dbReference type="PIRSF" id="PIRSF006060">
    <property type="entry name" value="AA_transporter"/>
    <property type="match status" value="1"/>
</dbReference>
<feature type="transmembrane region" description="Helical" evidence="6">
    <location>
        <begin position="274"/>
        <end position="301"/>
    </location>
</feature>
<evidence type="ECO:0000256" key="3">
    <source>
        <dbReference type="ARBA" id="ARBA00022692"/>
    </source>
</evidence>
<keyword evidence="3 6" id="KW-0812">Transmembrane</keyword>
<feature type="transmembrane region" description="Helical" evidence="6">
    <location>
        <begin position="45"/>
        <end position="65"/>
    </location>
</feature>
<evidence type="ECO:0000256" key="5">
    <source>
        <dbReference type="ARBA" id="ARBA00023136"/>
    </source>
</evidence>
<feature type="transmembrane region" description="Helical" evidence="6">
    <location>
        <begin position="85"/>
        <end position="104"/>
    </location>
</feature>
<dbReference type="InterPro" id="IPR002293">
    <property type="entry name" value="AA/rel_permease1"/>
</dbReference>
<reference evidence="7" key="1">
    <citation type="submission" date="2021-04" db="EMBL/GenBank/DDBJ databases">
        <title>Sinoanaerobacter chloroacetimidivorans sp. nov., an obligate anaerobic bacterium isolated from anaerobic sludge.</title>
        <authorList>
            <person name="Bao Y."/>
        </authorList>
    </citation>
    <scope>NUCLEOTIDE SEQUENCE</scope>
    <source>
        <strain evidence="7">BAD-6</strain>
    </source>
</reference>
<accession>A0A8J7W274</accession>
<keyword evidence="2" id="KW-1003">Cell membrane</keyword>
<proteinExistence type="predicted"/>
<evidence type="ECO:0000313" key="8">
    <source>
        <dbReference type="Proteomes" id="UP000675664"/>
    </source>
</evidence>
<organism evidence="7 8">
    <name type="scientific">Sinanaerobacter chloroacetimidivorans</name>
    <dbReference type="NCBI Taxonomy" id="2818044"/>
    <lineage>
        <taxon>Bacteria</taxon>
        <taxon>Bacillati</taxon>
        <taxon>Bacillota</taxon>
        <taxon>Clostridia</taxon>
        <taxon>Peptostreptococcales</taxon>
        <taxon>Anaerovoracaceae</taxon>
        <taxon>Sinanaerobacter</taxon>
    </lineage>
</organism>
<keyword evidence="5 6" id="KW-0472">Membrane</keyword>
<dbReference type="PANTHER" id="PTHR42770">
    <property type="entry name" value="AMINO ACID TRANSPORTER-RELATED"/>
    <property type="match status" value="1"/>
</dbReference>
<feature type="transmembrane region" description="Helical" evidence="6">
    <location>
        <begin position="155"/>
        <end position="174"/>
    </location>
</feature>
<dbReference type="EMBL" id="JAGSND010000004">
    <property type="protein sequence ID" value="MBR0597900.1"/>
    <property type="molecule type" value="Genomic_DNA"/>
</dbReference>
<feature type="transmembrane region" description="Helical" evidence="6">
    <location>
        <begin position="194"/>
        <end position="216"/>
    </location>
</feature>
<feature type="transmembrane region" description="Helical" evidence="6">
    <location>
        <begin position="419"/>
        <end position="438"/>
    </location>
</feature>
<feature type="transmembrane region" description="Helical" evidence="6">
    <location>
        <begin position="393"/>
        <end position="413"/>
    </location>
</feature>
<feature type="transmembrane region" description="Helical" evidence="6">
    <location>
        <begin position="330"/>
        <end position="349"/>
    </location>
</feature>
<evidence type="ECO:0000256" key="6">
    <source>
        <dbReference type="SAM" id="Phobius"/>
    </source>
</evidence>
<dbReference type="Pfam" id="PF13520">
    <property type="entry name" value="AA_permease_2"/>
    <property type="match status" value="1"/>
</dbReference>
<sequence>MNEMIESKKLKRILGFAPAYGAAVGLVVSGTAMFSVGNVGGTAGYAAWIAAAIALIPMMAAAFAYGELTAMLPGGGMISDYTMPALGRFWGTFALLSGYVLLIACDGGTQLVMGGLSMESLLGIPQPVVTIGLLIIILLINIFGVEFYGKTEAVVTVAMMITFAILAILGYAGVGESYGATPINENLSFLPEGGWVTVFGTVGVAIWFFIGFEFACPMAEENKKPYKNIPYGLILGLITIYAIDIIFSAASVKYTPLEVLQTSAIPHVAASEAMLGFAGGIVMSCLTIAASFTTANAYCAALPRMLYGMARENLVPQCFAKIHPKYRTPIYGLIFTTLLILITVVYITMNGADVNLVLTFIMTACITWMVSYAIAMIDVMVLRKKYPDFPRLWKAPIAFVSLPIGIIGVIYAIWTLQDYWVYALICMGVVALYALIWMKAHGISLTEKMPLEDITRDIRERSEYLAVWDEEVEEWLSRKAK</sequence>